<organism evidence="2 3">
    <name type="scientific">Ornatilinea apprima</name>
    <dbReference type="NCBI Taxonomy" id="1134406"/>
    <lineage>
        <taxon>Bacteria</taxon>
        <taxon>Bacillati</taxon>
        <taxon>Chloroflexota</taxon>
        <taxon>Anaerolineae</taxon>
        <taxon>Anaerolineales</taxon>
        <taxon>Anaerolineaceae</taxon>
        <taxon>Ornatilinea</taxon>
    </lineage>
</organism>
<dbReference type="PANTHER" id="PTHR43415:SF3">
    <property type="entry name" value="GNAT-FAMILY ACETYLTRANSFERASE"/>
    <property type="match status" value="1"/>
</dbReference>
<dbReference type="RefSeq" id="WP_075063203.1">
    <property type="nucleotide sequence ID" value="NZ_LGCL01000026.1"/>
</dbReference>
<reference evidence="2 3" key="1">
    <citation type="submission" date="2015-07" db="EMBL/GenBank/DDBJ databases">
        <title>Genome sequence of Ornatilinea apprima DSM 23815.</title>
        <authorList>
            <person name="Hemp J."/>
            <person name="Ward L.M."/>
            <person name="Pace L.A."/>
            <person name="Fischer W.W."/>
        </authorList>
    </citation>
    <scope>NUCLEOTIDE SEQUENCE [LARGE SCALE GENOMIC DNA]</scope>
    <source>
        <strain evidence="2 3">P3M-1</strain>
    </source>
</reference>
<dbReference type="OrthoDB" id="9773249at2"/>
<feature type="domain" description="N-acetyltransferase" evidence="1">
    <location>
        <begin position="5"/>
        <end position="170"/>
    </location>
</feature>
<dbReference type="CDD" id="cd04301">
    <property type="entry name" value="NAT_SF"/>
    <property type="match status" value="1"/>
</dbReference>
<evidence type="ECO:0000313" key="2">
    <source>
        <dbReference type="EMBL" id="KPL76023.1"/>
    </source>
</evidence>
<accession>A0A0P6XLK6</accession>
<dbReference type="SUPFAM" id="SSF55729">
    <property type="entry name" value="Acyl-CoA N-acyltransferases (Nat)"/>
    <property type="match status" value="1"/>
</dbReference>
<proteinExistence type="predicted"/>
<evidence type="ECO:0000313" key="3">
    <source>
        <dbReference type="Proteomes" id="UP000050417"/>
    </source>
</evidence>
<dbReference type="Gene3D" id="3.40.630.30">
    <property type="match status" value="1"/>
</dbReference>
<dbReference type="InterPro" id="IPR016181">
    <property type="entry name" value="Acyl_CoA_acyltransferase"/>
</dbReference>
<comment type="caution">
    <text evidence="2">The sequence shown here is derived from an EMBL/GenBank/DDBJ whole genome shotgun (WGS) entry which is preliminary data.</text>
</comment>
<name>A0A0P6XLK6_9CHLR</name>
<dbReference type="EMBL" id="LGCL01000026">
    <property type="protein sequence ID" value="KPL76023.1"/>
    <property type="molecule type" value="Genomic_DNA"/>
</dbReference>
<dbReference type="Proteomes" id="UP000050417">
    <property type="component" value="Unassembled WGS sequence"/>
</dbReference>
<gene>
    <name evidence="2" type="ORF">ADN00_11720</name>
</gene>
<dbReference type="PANTHER" id="PTHR43415">
    <property type="entry name" value="SPERMIDINE N(1)-ACETYLTRANSFERASE"/>
    <property type="match status" value="1"/>
</dbReference>
<evidence type="ECO:0000259" key="1">
    <source>
        <dbReference type="PROSITE" id="PS51186"/>
    </source>
</evidence>
<dbReference type="PROSITE" id="PS51186">
    <property type="entry name" value="GNAT"/>
    <property type="match status" value="1"/>
</dbReference>
<dbReference type="GO" id="GO:0016747">
    <property type="term" value="F:acyltransferase activity, transferring groups other than amino-acyl groups"/>
    <property type="evidence" value="ECO:0007669"/>
    <property type="project" value="InterPro"/>
</dbReference>
<dbReference type="Pfam" id="PF00583">
    <property type="entry name" value="Acetyltransf_1"/>
    <property type="match status" value="1"/>
</dbReference>
<protein>
    <recommendedName>
        <fullName evidence="1">N-acetyltransferase domain-containing protein</fullName>
    </recommendedName>
</protein>
<dbReference type="InterPro" id="IPR000182">
    <property type="entry name" value="GNAT_dom"/>
</dbReference>
<dbReference type="AlphaFoldDB" id="A0A0P6XLK6"/>
<dbReference type="STRING" id="1134406.ADN00_11720"/>
<keyword evidence="3" id="KW-1185">Reference proteome</keyword>
<sequence length="170" mass="19384">MRENVFLRRATPEDASAFLALKKALDVETAFLMLEPGERLTSEEEMRATLERIAAVERDYLAVMECDGELVGYLSAQSGSYRRNRHSAYITTGIRQAFCGQGWGKRLFADLIGWAKQSGITRLELTVMAHNQRAIGLYKRMGFLKEGVKRHSLRVDNQYIDEDYMALLLD</sequence>